<feature type="transmembrane region" description="Helical" evidence="1">
    <location>
        <begin position="12"/>
        <end position="32"/>
    </location>
</feature>
<comment type="caution">
    <text evidence="2">The sequence shown here is derived from an EMBL/GenBank/DDBJ whole genome shotgun (WGS) entry which is preliminary data.</text>
</comment>
<accession>A0A7X6MVT0</accession>
<feature type="transmembrane region" description="Helical" evidence="1">
    <location>
        <begin position="52"/>
        <end position="73"/>
    </location>
</feature>
<feature type="transmembrane region" description="Helical" evidence="1">
    <location>
        <begin position="85"/>
        <end position="106"/>
    </location>
</feature>
<organism evidence="2 3">
    <name type="scientific">Mycolicibacterium septicum DSM 44393</name>
    <dbReference type="NCBI Taxonomy" id="1341646"/>
    <lineage>
        <taxon>Bacteria</taxon>
        <taxon>Bacillati</taxon>
        <taxon>Actinomycetota</taxon>
        <taxon>Actinomycetes</taxon>
        <taxon>Mycobacteriales</taxon>
        <taxon>Mycobacteriaceae</taxon>
        <taxon>Mycolicibacterium</taxon>
    </lineage>
</organism>
<keyword evidence="1" id="KW-0812">Transmembrane</keyword>
<dbReference type="Proteomes" id="UP000518188">
    <property type="component" value="Unassembled WGS sequence"/>
</dbReference>
<feature type="transmembrane region" description="Helical" evidence="1">
    <location>
        <begin position="118"/>
        <end position="139"/>
    </location>
</feature>
<gene>
    <name evidence="2" type="ORF">HGA11_28695</name>
</gene>
<reference evidence="2 3" key="1">
    <citation type="submission" date="2020-04" db="EMBL/GenBank/DDBJ databases">
        <title>MicrobeNet Type strains.</title>
        <authorList>
            <person name="Nicholson A.C."/>
        </authorList>
    </citation>
    <scope>NUCLEOTIDE SEQUENCE [LARGE SCALE GENOMIC DNA]</scope>
    <source>
        <strain evidence="2 3">ATCC 700731</strain>
    </source>
</reference>
<sequence length="164" mass="17502">MKIFDDERRCELLIRGLAAFGGLATLVLFVVATTKLVAVLQASTSSVSTLDVGINAFVVCELIAVALIAGYIFEHGLVGARRVGALLRDTAAGQIFAGLIAVVLAIGSFSTVSAADGWQARLVAVLSTAFWAVMGLRALRLGRRQWIFDRETTRNGPAIERIPE</sequence>
<name>A0A7X6MVT0_9MYCO</name>
<keyword evidence="1" id="KW-1133">Transmembrane helix</keyword>
<dbReference type="RefSeq" id="WP_044524621.1">
    <property type="nucleotide sequence ID" value="NZ_HG322954.1"/>
</dbReference>
<proteinExistence type="predicted"/>
<evidence type="ECO:0000256" key="1">
    <source>
        <dbReference type="SAM" id="Phobius"/>
    </source>
</evidence>
<evidence type="ECO:0000313" key="3">
    <source>
        <dbReference type="Proteomes" id="UP000518188"/>
    </source>
</evidence>
<evidence type="ECO:0000313" key="2">
    <source>
        <dbReference type="EMBL" id="NKZ14956.1"/>
    </source>
</evidence>
<dbReference type="EMBL" id="JAAXPJ010000015">
    <property type="protein sequence ID" value="NKZ14956.1"/>
    <property type="molecule type" value="Genomic_DNA"/>
</dbReference>
<dbReference type="AlphaFoldDB" id="A0A7X6MVT0"/>
<protein>
    <submittedName>
        <fullName evidence="2">Uncharacterized protein</fullName>
    </submittedName>
</protein>
<keyword evidence="1" id="KW-0472">Membrane</keyword>